<proteinExistence type="predicted"/>
<dbReference type="EMBL" id="BAABDU010000006">
    <property type="protein sequence ID" value="GAA3777463.1"/>
    <property type="molecule type" value="Genomic_DNA"/>
</dbReference>
<dbReference type="Pfam" id="PF15428">
    <property type="entry name" value="Imm26"/>
    <property type="match status" value="1"/>
</dbReference>
<keyword evidence="2" id="KW-1185">Reference proteome</keyword>
<protein>
    <recommendedName>
        <fullName evidence="3">Immunity protein 26 of polymorphic toxin system</fullName>
    </recommendedName>
</protein>
<evidence type="ECO:0000313" key="1">
    <source>
        <dbReference type="EMBL" id="GAA3777463.1"/>
    </source>
</evidence>
<gene>
    <name evidence="1" type="ORF">GCM10022423_36170</name>
</gene>
<dbReference type="InterPro" id="IPR029278">
    <property type="entry name" value="Imm26"/>
</dbReference>
<name>A0ABP7H3I9_9FLAO</name>
<comment type="caution">
    <text evidence="1">The sequence shown here is derived from an EMBL/GenBank/DDBJ whole genome shotgun (WGS) entry which is preliminary data.</text>
</comment>
<organism evidence="1 2">
    <name type="scientific">Flavobacterium ginsengiterrae</name>
    <dbReference type="NCBI Taxonomy" id="871695"/>
    <lineage>
        <taxon>Bacteria</taxon>
        <taxon>Pseudomonadati</taxon>
        <taxon>Bacteroidota</taxon>
        <taxon>Flavobacteriia</taxon>
        <taxon>Flavobacteriales</taxon>
        <taxon>Flavobacteriaceae</taxon>
        <taxon>Flavobacterium</taxon>
    </lineage>
</organism>
<accession>A0ABP7H3I9</accession>
<evidence type="ECO:0008006" key="3">
    <source>
        <dbReference type="Google" id="ProtNLM"/>
    </source>
</evidence>
<dbReference type="RefSeq" id="WP_345146040.1">
    <property type="nucleotide sequence ID" value="NZ_BAABDU010000006.1"/>
</dbReference>
<evidence type="ECO:0000313" key="2">
    <source>
        <dbReference type="Proteomes" id="UP001500748"/>
    </source>
</evidence>
<reference evidence="2" key="1">
    <citation type="journal article" date="2019" name="Int. J. Syst. Evol. Microbiol.">
        <title>The Global Catalogue of Microorganisms (GCM) 10K type strain sequencing project: providing services to taxonomists for standard genome sequencing and annotation.</title>
        <authorList>
            <consortium name="The Broad Institute Genomics Platform"/>
            <consortium name="The Broad Institute Genome Sequencing Center for Infectious Disease"/>
            <person name="Wu L."/>
            <person name="Ma J."/>
        </authorList>
    </citation>
    <scope>NUCLEOTIDE SEQUENCE [LARGE SCALE GENOMIC DNA]</scope>
    <source>
        <strain evidence="2">JCM 17337</strain>
    </source>
</reference>
<dbReference type="Proteomes" id="UP001500748">
    <property type="component" value="Unassembled WGS sequence"/>
</dbReference>
<sequence length="275" mass="31920">MKEIQLGPLSISLPNQTSAVFTIFENLADFFDTEYQSEAVNLLNNKLKETVLKPKPNINYESDYTHIDSRSADTIFAVAKIINELCVQEKHQKISESEFNEIYNQLKNHKRPPRQKWKIGDVFSVPLLENNFSFGQVVGTHITKTSPTCILIDILKKDQNVSIEELQNAKIITIQNLDSEYLSNHTFKIITNINILVDPLKAKKGHSTSDNILILLANAYYGFEPWNTLGDEKYYDKILFEGMERPKNIIWLNETERSKYRREKFKIDENNNFIK</sequence>